<proteinExistence type="predicted"/>
<dbReference type="Gene3D" id="1.20.870.10">
    <property type="entry name" value="Son of sevenless (SoS) protein Chain: S domain 1"/>
    <property type="match status" value="1"/>
</dbReference>
<feature type="compositionally biased region" description="Low complexity" evidence="3">
    <location>
        <begin position="144"/>
        <end position="192"/>
    </location>
</feature>
<evidence type="ECO:0008006" key="9">
    <source>
        <dbReference type="Google" id="ProtNLM"/>
    </source>
</evidence>
<protein>
    <recommendedName>
        <fullName evidence="9">Ras GEF</fullName>
    </recommendedName>
</protein>
<feature type="compositionally biased region" description="Low complexity" evidence="3">
    <location>
        <begin position="828"/>
        <end position="837"/>
    </location>
</feature>
<dbReference type="PROSITE" id="PS50212">
    <property type="entry name" value="RASGEF_NTER"/>
    <property type="match status" value="1"/>
</dbReference>
<name>A0A0D0BB57_9AGAR</name>
<dbReference type="PANTHER" id="PTHR23176">
    <property type="entry name" value="RHO/RAC/CDC GTPASE-ACTIVATING PROTEIN"/>
    <property type="match status" value="1"/>
</dbReference>
<dbReference type="SUPFAM" id="SSF48350">
    <property type="entry name" value="GTPase activation domain, GAP"/>
    <property type="match status" value="1"/>
</dbReference>
<feature type="region of interest" description="Disordered" evidence="3">
    <location>
        <begin position="2275"/>
        <end position="2313"/>
    </location>
</feature>
<dbReference type="PANTHER" id="PTHR23176:SF129">
    <property type="entry name" value="RHO GTPASE ACTIVATING PROTEIN AT 16F, ISOFORM E-RELATED"/>
    <property type="match status" value="1"/>
</dbReference>
<dbReference type="SMART" id="SM00147">
    <property type="entry name" value="RasGEF"/>
    <property type="match status" value="1"/>
</dbReference>
<feature type="compositionally biased region" description="Basic and acidic residues" evidence="3">
    <location>
        <begin position="1901"/>
        <end position="1920"/>
    </location>
</feature>
<evidence type="ECO:0000256" key="3">
    <source>
        <dbReference type="SAM" id="MobiDB-lite"/>
    </source>
</evidence>
<dbReference type="CDD" id="cd00159">
    <property type="entry name" value="RhoGAP"/>
    <property type="match status" value="1"/>
</dbReference>
<feature type="compositionally biased region" description="Acidic residues" evidence="3">
    <location>
        <begin position="598"/>
        <end position="611"/>
    </location>
</feature>
<dbReference type="PROSITE" id="PS50003">
    <property type="entry name" value="PH_DOMAIN"/>
    <property type="match status" value="1"/>
</dbReference>
<keyword evidence="2" id="KW-0344">Guanine-nucleotide releasing factor</keyword>
<dbReference type="InterPro" id="IPR001895">
    <property type="entry name" value="RASGEF_cat_dom"/>
</dbReference>
<evidence type="ECO:0000259" key="5">
    <source>
        <dbReference type="PROSITE" id="PS50212"/>
    </source>
</evidence>
<dbReference type="InterPro" id="IPR008936">
    <property type="entry name" value="Rho_GTPase_activation_prot"/>
</dbReference>
<feature type="region of interest" description="Disordered" evidence="3">
    <location>
        <begin position="722"/>
        <end position="769"/>
    </location>
</feature>
<evidence type="ECO:0000256" key="2">
    <source>
        <dbReference type="PROSITE-ProRule" id="PRU00135"/>
    </source>
</evidence>
<feature type="region of interest" description="Disordered" evidence="3">
    <location>
        <begin position="828"/>
        <end position="867"/>
    </location>
</feature>
<dbReference type="Gene3D" id="1.10.840.10">
    <property type="entry name" value="Ras guanine-nucleotide exchange factors catalytic domain"/>
    <property type="match status" value="1"/>
</dbReference>
<feature type="compositionally biased region" description="Low complexity" evidence="3">
    <location>
        <begin position="847"/>
        <end position="860"/>
    </location>
</feature>
<dbReference type="OrthoDB" id="79452at2759"/>
<evidence type="ECO:0000259" key="4">
    <source>
        <dbReference type="PROSITE" id="PS50003"/>
    </source>
</evidence>
<evidence type="ECO:0000259" key="6">
    <source>
        <dbReference type="PROSITE" id="PS50238"/>
    </source>
</evidence>
<dbReference type="GO" id="GO:0005737">
    <property type="term" value="C:cytoplasm"/>
    <property type="evidence" value="ECO:0007669"/>
    <property type="project" value="TreeGrafter"/>
</dbReference>
<accession>A0A0D0BB57</accession>
<feature type="compositionally biased region" description="Low complexity" evidence="3">
    <location>
        <begin position="58"/>
        <end position="73"/>
    </location>
</feature>
<dbReference type="Pfam" id="PF00620">
    <property type="entry name" value="RhoGAP"/>
    <property type="match status" value="1"/>
</dbReference>
<feature type="compositionally biased region" description="Low complexity" evidence="3">
    <location>
        <begin position="1329"/>
        <end position="1343"/>
    </location>
</feature>
<gene>
    <name evidence="7" type="ORF">GYMLUDRAFT_43514</name>
</gene>
<dbReference type="SUPFAM" id="SSF48366">
    <property type="entry name" value="Ras GEF"/>
    <property type="match status" value="2"/>
</dbReference>
<keyword evidence="1" id="KW-0343">GTPase activation</keyword>
<dbReference type="EMBL" id="KN834773">
    <property type="protein sequence ID" value="KIK60980.1"/>
    <property type="molecule type" value="Genomic_DNA"/>
</dbReference>
<feature type="region of interest" description="Disordered" evidence="3">
    <location>
        <begin position="1901"/>
        <end position="1942"/>
    </location>
</feature>
<dbReference type="PROSITE" id="PS50238">
    <property type="entry name" value="RHOGAP"/>
    <property type="match status" value="1"/>
</dbReference>
<feature type="domain" description="N-terminal Ras-GEF" evidence="5">
    <location>
        <begin position="1352"/>
        <end position="1508"/>
    </location>
</feature>
<feature type="compositionally biased region" description="Polar residues" evidence="3">
    <location>
        <begin position="1528"/>
        <end position="1554"/>
    </location>
</feature>
<feature type="compositionally biased region" description="Acidic residues" evidence="3">
    <location>
        <begin position="2275"/>
        <end position="2301"/>
    </location>
</feature>
<feature type="compositionally biased region" description="Low complexity" evidence="3">
    <location>
        <begin position="245"/>
        <end position="286"/>
    </location>
</feature>
<dbReference type="InterPro" id="IPR011993">
    <property type="entry name" value="PH-like_dom_sf"/>
</dbReference>
<feature type="domain" description="Rho-GAP" evidence="6">
    <location>
        <begin position="2077"/>
        <end position="2271"/>
    </location>
</feature>
<feature type="region of interest" description="Disordered" evidence="3">
    <location>
        <begin position="598"/>
        <end position="629"/>
    </location>
</feature>
<dbReference type="GO" id="GO:0005085">
    <property type="term" value="F:guanyl-nucleotide exchange factor activity"/>
    <property type="evidence" value="ECO:0007669"/>
    <property type="project" value="UniProtKB-KW"/>
</dbReference>
<dbReference type="GO" id="GO:0005096">
    <property type="term" value="F:GTPase activator activity"/>
    <property type="evidence" value="ECO:0007669"/>
    <property type="project" value="UniProtKB-KW"/>
</dbReference>
<reference evidence="7 8" key="1">
    <citation type="submission" date="2014-04" db="EMBL/GenBank/DDBJ databases">
        <title>Evolutionary Origins and Diversification of the Mycorrhizal Mutualists.</title>
        <authorList>
            <consortium name="DOE Joint Genome Institute"/>
            <consortium name="Mycorrhizal Genomics Consortium"/>
            <person name="Kohler A."/>
            <person name="Kuo A."/>
            <person name="Nagy L.G."/>
            <person name="Floudas D."/>
            <person name="Copeland A."/>
            <person name="Barry K.W."/>
            <person name="Cichocki N."/>
            <person name="Veneault-Fourrey C."/>
            <person name="LaButti K."/>
            <person name="Lindquist E.A."/>
            <person name="Lipzen A."/>
            <person name="Lundell T."/>
            <person name="Morin E."/>
            <person name="Murat C."/>
            <person name="Riley R."/>
            <person name="Ohm R."/>
            <person name="Sun H."/>
            <person name="Tunlid A."/>
            <person name="Henrissat B."/>
            <person name="Grigoriev I.V."/>
            <person name="Hibbett D.S."/>
            <person name="Martin F."/>
        </authorList>
    </citation>
    <scope>NUCLEOTIDE SEQUENCE [LARGE SCALE GENOMIC DNA]</scope>
    <source>
        <strain evidence="7 8">FD-317 M1</strain>
    </source>
</reference>
<dbReference type="InterPro" id="IPR000198">
    <property type="entry name" value="RhoGAP_dom"/>
</dbReference>
<dbReference type="InterPro" id="IPR001849">
    <property type="entry name" value="PH_domain"/>
</dbReference>
<dbReference type="CDD" id="cd00821">
    <property type="entry name" value="PH"/>
    <property type="match status" value="1"/>
</dbReference>
<feature type="compositionally biased region" description="Basic and acidic residues" evidence="3">
    <location>
        <begin position="612"/>
        <end position="629"/>
    </location>
</feature>
<dbReference type="GO" id="GO:0007264">
    <property type="term" value="P:small GTPase-mediated signal transduction"/>
    <property type="evidence" value="ECO:0007669"/>
    <property type="project" value="InterPro"/>
</dbReference>
<evidence type="ECO:0000313" key="7">
    <source>
        <dbReference type="EMBL" id="KIK60980.1"/>
    </source>
</evidence>
<dbReference type="Gene3D" id="2.30.29.30">
    <property type="entry name" value="Pleckstrin-homology domain (PH domain)/Phosphotyrosine-binding domain (PTB)"/>
    <property type="match status" value="1"/>
</dbReference>
<sequence>MDLPSRNPNSLDLTAALSFNAASQPSSPSSPIHRSTPLGDLRAISRRAWSRSADDLSKIPPSSSISASTDVSSGPSPPLTMEAKIAQYRNRSNSNSDALLFNSGKGMPSAPPVIQRNHSQGQGQGQGQPFPSMAMGGGGGGGLDTSASSSSSSPTPTVSISISAPAVDDPSPSSSAPSSSSKPPSSSSAPSSTHVHTRSHSFTPKLASKLSAPRFMPPSPKRKGSAGSEVDGNGSGGGIPPSPSLPASTSGSTSSSRGGFPFSMGMGSGRSAHTDSSSTTTQLSSSPHRTTTVINSLLAPPPNIIEASFDSSSSSSMSGPSSAGLGSSPKRSSQIVYNSGFINKFADSSSSGSGHWNGSGNANAYNNSDMNLSSAKAWKPFKVELKGTKLFFYKPPSDRVGGVKELFPVGLVGPGVGDGEGEEGEYGEGGASAGTGTGLAAGAGVGVGTGAGGGEGGEFGSVDGLGVGLGGEDDPFAAASNTRMVVDIRARRESSTLLAVQRKKRAFWGRRTHPDLVRDLEGGKGIEKGTFEALTHEAVFGTIFFGGGGGEGEGDPMEQWKAFASSVLLSLPHLVDQGKFEAELMRCCEFLVTGAPEPEVEPEVQSEVDGEGEGKTEGEGEGEGKMVKRGEEEKKRVVWLVKEYLGYHGRVLEFPDWPEWKEMAGDAGLGPNSTSLSSSSSVASPHVSMFSPRPEDVNKVSLFDVFGESTTGTGVGVGVGAGVGTPPSTKPGPGPSPIATPTSYFDLNPKSPGQHRNTPPPHLSPSASSSGMMIPWASALDREGLSRDVLLLIDPHVIARSLSAFHVAAVQQLPEQLTAEFVLRGGEQQQTQTQTQTHLHQSQYSNPHQHQYPSQSQYHQGTTLISPTSNSLASSSFAPLFGSDDHPHWLTKLLLVQILGADTSTGYANVSNRNPGLGTSGIGGGGVGGIVTPAGITTVAAGASRRSDDRGAGMSAATSRTHSRSEVISAWIKIGEVCRLNGDECSWRAIVGAICSMPVARLEKAWKRVEPQAVGVVEGWVQLVKGSGDGVALAGEGIKEPRITPWGGNMRGLIREELGRAMVPGASGDVLVVRALDRVRVLFEGFRTAVSSCPRSNVNAVGGGSGGFAEEKGKGKEEEVQKLVSYWKDIVADGGMGGGLAMKFQRVDQFMSLSLAAEPKRKGLYEPFYWTKAGGHSSSTAPLLPLLFPEPLPTITLLDRSQLARGRVDSEPADIQHLRAIDGHLRPEDRKPISGADGAFAVLNHGGTTIPVYNGDLLLVVQNSSVESSSTGGSRPSSLVRSRPPSSADMDTSFLDGNKSEKPVGRTPSIRVKPGSSAGLERKSSVAKRSSLPSLSQRQPLTLAENSSEPPLRVLVRAGTLDRLVYVLVHGLHSVSVSVADDNGEMSLRVGMTRELLLDHKEFSRVWWNVFRSFVTPLIFFELLRKNYIKSQPSGSPPLPDQYLSTISSKSQVLETIKIWLTKGGGAQDVLDDPQLFQALRAFFASSSDHIIHSSPATFEDSDVRQAWDALTESRQAVERLLRTQTMRPSNSRTMPVSRNTVTTSESRVRNLSTREPPDIDRMSPEEFVDNIDGMAFAAFNNVTEEDLYITSDLLEVQTADRIGWFPQREAPTLEDHVEIQTIHSYMQEVEPSSLISELSPESLYRLLPPGIRSCIRAHSILRKWIISKVVAPRLGLYTRQARLEFLLQVIEVTRLRNAEPSSFSSVSEQACVRSFVEATVTSAILSPECRLHQRAWQNIAASRGCNFETLAQLLARPNTKSVVSKDPLTVDMGWLIERILDVIAMPDLVESHSDEGQNLVNFDKRRNLCNFISNAPSLLTRRLARQSDINRRGFERLNNIEREIFPIQFDLRGIKDEAYRESTAAGSAGTPSRNRISRPFQKLIALQLDKQRRDKNLRVRLQKEKMQEQSRNEKREEQLNRAMRGGRRPTSVSQKQHRNKKSMSALFSFMRPISSAFGADTSHTPTLKRTASELDFVPSGKPTLVLNLTDSHVAHFINNDRSFTFQLDTEDGGHYLLQAMSKRDMNKWIEILSQVSKTAAKRRLTYIGNSPKPQVADHLHDHPATATKDPTAVFGVELNFLLQRESGGNPVSPGTIPSVVERCIAEVETRGLTEVGIYRMAGASSEIAYLKEAFNRGEDPLDVSTDIHAICDLVKSWFRILPEPLFPPSSYHEAIDTMKLENLDDRLTNIRKIIHNLPRANFDLLKRISEHLDKVTDFEEQNQMTAEALSIVFSPNLLRAPQNDFLMVLSNMPFAHKLVKTLITHYHVLFDESDADAEADPEDELDSPIAEANEDDEEAEGAFTNYLPTSPS</sequence>
<evidence type="ECO:0000313" key="8">
    <source>
        <dbReference type="Proteomes" id="UP000053593"/>
    </source>
</evidence>
<dbReference type="HOGENOM" id="CLU_001922_0_0_1"/>
<feature type="region of interest" description="Disordered" evidence="3">
    <location>
        <begin position="19"/>
        <end position="290"/>
    </location>
</feature>
<evidence type="ECO:0000256" key="1">
    <source>
        <dbReference type="ARBA" id="ARBA00022468"/>
    </source>
</evidence>
<dbReference type="Pfam" id="PF00617">
    <property type="entry name" value="RasGEF"/>
    <property type="match status" value="1"/>
</dbReference>
<dbReference type="InterPro" id="IPR036964">
    <property type="entry name" value="RASGEF_cat_dom_sf"/>
</dbReference>
<feature type="region of interest" description="Disordered" evidence="3">
    <location>
        <begin position="1528"/>
        <end position="1565"/>
    </location>
</feature>
<organism evidence="7 8">
    <name type="scientific">Collybiopsis luxurians FD-317 M1</name>
    <dbReference type="NCBI Taxonomy" id="944289"/>
    <lineage>
        <taxon>Eukaryota</taxon>
        <taxon>Fungi</taxon>
        <taxon>Dikarya</taxon>
        <taxon>Basidiomycota</taxon>
        <taxon>Agaricomycotina</taxon>
        <taxon>Agaricomycetes</taxon>
        <taxon>Agaricomycetidae</taxon>
        <taxon>Agaricales</taxon>
        <taxon>Marasmiineae</taxon>
        <taxon>Omphalotaceae</taxon>
        <taxon>Collybiopsis</taxon>
        <taxon>Collybiopsis luxurians</taxon>
    </lineage>
</organism>
<feature type="compositionally biased region" description="Pro residues" evidence="3">
    <location>
        <begin position="728"/>
        <end position="738"/>
    </location>
</feature>
<feature type="region of interest" description="Disordered" evidence="3">
    <location>
        <begin position="1266"/>
        <end position="1346"/>
    </location>
</feature>
<feature type="compositionally biased region" description="Basic and acidic residues" evidence="3">
    <location>
        <begin position="1556"/>
        <end position="1565"/>
    </location>
</feature>
<dbReference type="InterPro" id="IPR023578">
    <property type="entry name" value="Ras_GEF_dom_sf"/>
</dbReference>
<dbReference type="Proteomes" id="UP000053593">
    <property type="component" value="Unassembled WGS sequence"/>
</dbReference>
<dbReference type="Gene3D" id="1.10.555.10">
    <property type="entry name" value="Rho GTPase activation protein"/>
    <property type="match status" value="1"/>
</dbReference>
<feature type="domain" description="PH" evidence="4">
    <location>
        <begin position="2004"/>
        <end position="2038"/>
    </location>
</feature>
<dbReference type="SMART" id="SM00324">
    <property type="entry name" value="RhoGAP"/>
    <property type="match status" value="1"/>
</dbReference>
<feature type="region of interest" description="Disordered" evidence="3">
    <location>
        <begin position="305"/>
        <end position="331"/>
    </location>
</feature>
<keyword evidence="8" id="KW-1185">Reference proteome</keyword>
<dbReference type="InterPro" id="IPR050729">
    <property type="entry name" value="Rho-GAP"/>
</dbReference>
<feature type="compositionally biased region" description="Low complexity" evidence="3">
    <location>
        <begin position="1266"/>
        <end position="1287"/>
    </location>
</feature>
<dbReference type="SUPFAM" id="SSF50729">
    <property type="entry name" value="PH domain-like"/>
    <property type="match status" value="1"/>
</dbReference>
<feature type="compositionally biased region" description="Low complexity" evidence="3">
    <location>
        <begin position="308"/>
        <end position="328"/>
    </location>
</feature>
<dbReference type="InterPro" id="IPR000651">
    <property type="entry name" value="Ras-like_Gua-exchang_fac_N"/>
</dbReference>